<comment type="caution">
    <text evidence="1">The sequence shown here is derived from an EMBL/GenBank/DDBJ whole genome shotgun (WGS) entry which is preliminary data.</text>
</comment>
<accession>A0AAQ1GAJ8</accession>
<evidence type="ECO:0000313" key="1">
    <source>
        <dbReference type="EMBL" id="SEG74725.1"/>
    </source>
</evidence>
<dbReference type="Proteomes" id="UP000243518">
    <property type="component" value="Unassembled WGS sequence"/>
</dbReference>
<dbReference type="RefSeq" id="WP_088278082.1">
    <property type="nucleotide sequence ID" value="NZ_FNVE01000025.1"/>
</dbReference>
<organism evidence="1 2">
    <name type="scientific">Halopseudomonas aestusnigri</name>
    <dbReference type="NCBI Taxonomy" id="857252"/>
    <lineage>
        <taxon>Bacteria</taxon>
        <taxon>Pseudomonadati</taxon>
        <taxon>Pseudomonadota</taxon>
        <taxon>Gammaproteobacteria</taxon>
        <taxon>Pseudomonadales</taxon>
        <taxon>Pseudomonadaceae</taxon>
        <taxon>Halopseudomonas</taxon>
    </lineage>
</organism>
<reference evidence="1 2" key="1">
    <citation type="submission" date="2016-10" db="EMBL/GenBank/DDBJ databases">
        <authorList>
            <person name="Varghese N."/>
            <person name="Submissions S."/>
        </authorList>
    </citation>
    <scope>NUCLEOTIDE SEQUENCE [LARGE SCALE GENOMIC DNA]</scope>
    <source>
        <strain evidence="1 2">CECT 8317</strain>
    </source>
</reference>
<dbReference type="AlphaFoldDB" id="A0AAQ1GAJ8"/>
<name>A0AAQ1GAJ8_9GAMM</name>
<keyword evidence="2" id="KW-1185">Reference proteome</keyword>
<gene>
    <name evidence="1" type="ORF">SAMN05216586_1257</name>
</gene>
<proteinExistence type="predicted"/>
<evidence type="ECO:0000313" key="2">
    <source>
        <dbReference type="Proteomes" id="UP000243518"/>
    </source>
</evidence>
<dbReference type="EMBL" id="FNVE01000025">
    <property type="protein sequence ID" value="SEG74725.1"/>
    <property type="molecule type" value="Genomic_DNA"/>
</dbReference>
<protein>
    <submittedName>
        <fullName evidence="1">Uncharacterized protein</fullName>
    </submittedName>
</protein>
<sequence>MEITCPECKKSTPLQITEGLCCEHCQTSFEKLKLAKKALITTSAALAIGGFAGLHADDFFESNRYPLAIEYSLLESCSKGSSEVSYNRRREELFAICTCALGTAQEDIDYKHYKKAPIDLAKAMEAAVKECAN</sequence>